<dbReference type="Proteomes" id="UP000243904">
    <property type="component" value="Chromosome I"/>
</dbReference>
<reference evidence="3" key="1">
    <citation type="submission" date="2016-10" db="EMBL/GenBank/DDBJ databases">
        <authorList>
            <person name="Varghese N."/>
            <person name="Submissions S."/>
        </authorList>
    </citation>
    <scope>NUCLEOTIDE SEQUENCE [LARGE SCALE GENOMIC DNA]</scope>
    <source>
        <strain evidence="3">GAS369</strain>
    </source>
</reference>
<dbReference type="RefSeq" id="WP_167558904.1">
    <property type="nucleotide sequence ID" value="NZ_LT629750.1"/>
</dbReference>
<dbReference type="AlphaFoldDB" id="A0A1H2A1H5"/>
<accession>A0A1H2A1H5</accession>
<evidence type="ECO:0000313" key="2">
    <source>
        <dbReference type="EMBL" id="SDT39861.1"/>
    </source>
</evidence>
<sequence length="186" mass="20345">MSTFVQFPIQLSKSMTVIASEAKQSRAEHRGKVLDCFVASLLAMTHYGAHARILAALTARVVMQSAPRKWRAQGKPGARCTRSLVRKVLEAHECRHHRFTGTPGLPCAMVLTVYSALSPVIGLSCHRRRCDAKRHHLRDAQASSTDLTPASGRQDHTASPSALSAGRLRAEARPTLPRPSHSIPRS</sequence>
<organism evidence="2 3">
    <name type="scientific">Bradyrhizobium canariense</name>
    <dbReference type="NCBI Taxonomy" id="255045"/>
    <lineage>
        <taxon>Bacteria</taxon>
        <taxon>Pseudomonadati</taxon>
        <taxon>Pseudomonadota</taxon>
        <taxon>Alphaproteobacteria</taxon>
        <taxon>Hyphomicrobiales</taxon>
        <taxon>Nitrobacteraceae</taxon>
        <taxon>Bradyrhizobium</taxon>
    </lineage>
</organism>
<proteinExistence type="predicted"/>
<evidence type="ECO:0000256" key="1">
    <source>
        <dbReference type="SAM" id="MobiDB-lite"/>
    </source>
</evidence>
<feature type="region of interest" description="Disordered" evidence="1">
    <location>
        <begin position="136"/>
        <end position="186"/>
    </location>
</feature>
<dbReference type="EMBL" id="LT629750">
    <property type="protein sequence ID" value="SDT39861.1"/>
    <property type="molecule type" value="Genomic_DNA"/>
</dbReference>
<name>A0A1H2A1H5_9BRAD</name>
<evidence type="ECO:0000313" key="3">
    <source>
        <dbReference type="Proteomes" id="UP000243904"/>
    </source>
</evidence>
<protein>
    <submittedName>
        <fullName evidence="2">Uncharacterized protein</fullName>
    </submittedName>
</protein>
<keyword evidence="3" id="KW-1185">Reference proteome</keyword>
<gene>
    <name evidence="2" type="ORF">SAMN05444158_5826</name>
</gene>